<dbReference type="PROSITE" id="PS50110">
    <property type="entry name" value="RESPONSE_REGULATORY"/>
    <property type="match status" value="1"/>
</dbReference>
<dbReference type="SUPFAM" id="SSF47384">
    <property type="entry name" value="Homodimeric domain of signal transducing histidine kinase"/>
    <property type="match status" value="1"/>
</dbReference>
<protein>
    <recommendedName>
        <fullName evidence="3">histidine kinase</fullName>
        <ecNumber evidence="3">2.7.13.3</ecNumber>
    </recommendedName>
</protein>
<keyword evidence="5 9" id="KW-0812">Transmembrane</keyword>
<comment type="catalytic activity">
    <reaction evidence="1">
        <text>ATP + protein L-histidine = ADP + protein N-phospho-L-histidine.</text>
        <dbReference type="EC" id="2.7.13.3"/>
    </reaction>
</comment>
<sequence length="585" mass="65864">MLDIVADIRFRYRWALLAIAILISGSGLLIQHLISVQQADTKVINIAGKQRMLSQKIALHGHALLVSNAEHQLQHLKMLKQALSQFLSGHEFITQKNEQGQYLLLDSELQEYYFAMPAGLDATTRDYLASANQLVAELQLPRAVNFVDVDMSEFEVEEVERLLRQLDGAVTLFEQQAVAKVNLVSKIEYGFWFLALTLLLVELKFIFAPMEQTIADSLSRYKEQKNRAEQISQGKDRFIARVSHEFRTPLQGLITAIDTLTLADEQQAVKTQAHYCVNRLVVMLDELRDFHQLSIGQWQLNPTKANLQHTLVSVIAPFEFACQEKILSFEVHLDPALDCSAEFDHPRLQQVMMALLTNALKYTNQGSIKISLSLSEQQLHIHVSDTGVGFQQVYPYIEQEKHLEDNHFQGLQTGLARVQYIVAAQNGIVKFSDVQPHGAAVNISLPIQIDPSELKPKTGKVIKHVLIVEDDKVNAMILEQLLKSLNITSQWAENGLVAIELVKHQAFDVIFMDLNMPVMDGFQAIDIIRRDLNISTPIVVVTANIANSTLTRIYQLGANSHFYKPISMQSIEDVLNTLPSDGVSN</sequence>
<dbReference type="InterPro" id="IPR011006">
    <property type="entry name" value="CheY-like_superfamily"/>
</dbReference>
<dbReference type="InterPro" id="IPR003661">
    <property type="entry name" value="HisK_dim/P_dom"/>
</dbReference>
<dbReference type="Proteomes" id="UP001201273">
    <property type="component" value="Unassembled WGS sequence"/>
</dbReference>
<keyword evidence="4 8" id="KW-0597">Phosphoprotein</keyword>
<evidence type="ECO:0000256" key="2">
    <source>
        <dbReference type="ARBA" id="ARBA00004141"/>
    </source>
</evidence>
<evidence type="ECO:0000256" key="4">
    <source>
        <dbReference type="ARBA" id="ARBA00022553"/>
    </source>
</evidence>
<comment type="caution">
    <text evidence="12">The sequence shown here is derived from an EMBL/GenBank/DDBJ whole genome shotgun (WGS) entry which is preliminary data.</text>
</comment>
<organism evidence="12 13">
    <name type="scientific">Motilimonas cestriensis</name>
    <dbReference type="NCBI Taxonomy" id="2742685"/>
    <lineage>
        <taxon>Bacteria</taxon>
        <taxon>Pseudomonadati</taxon>
        <taxon>Pseudomonadota</taxon>
        <taxon>Gammaproteobacteria</taxon>
        <taxon>Alteromonadales</taxon>
        <taxon>Alteromonadales genera incertae sedis</taxon>
        <taxon>Motilimonas</taxon>
    </lineage>
</organism>
<evidence type="ECO:0000259" key="11">
    <source>
        <dbReference type="PROSITE" id="PS50110"/>
    </source>
</evidence>
<evidence type="ECO:0000256" key="8">
    <source>
        <dbReference type="PROSITE-ProRule" id="PRU00169"/>
    </source>
</evidence>
<evidence type="ECO:0000256" key="5">
    <source>
        <dbReference type="ARBA" id="ARBA00022692"/>
    </source>
</evidence>
<dbReference type="CDD" id="cd00082">
    <property type="entry name" value="HisKA"/>
    <property type="match status" value="1"/>
</dbReference>
<dbReference type="InterPro" id="IPR036890">
    <property type="entry name" value="HATPase_C_sf"/>
</dbReference>
<gene>
    <name evidence="12" type="ORF">K6Y31_02440</name>
</gene>
<feature type="domain" description="Response regulatory" evidence="11">
    <location>
        <begin position="464"/>
        <end position="579"/>
    </location>
</feature>
<dbReference type="Pfam" id="PF13675">
    <property type="entry name" value="PilJ"/>
    <property type="match status" value="1"/>
</dbReference>
<dbReference type="SMART" id="SM00448">
    <property type="entry name" value="REC"/>
    <property type="match status" value="1"/>
</dbReference>
<comment type="subcellular location">
    <subcellularLocation>
        <location evidence="2">Membrane</location>
        <topology evidence="2">Multi-pass membrane protein</topology>
    </subcellularLocation>
</comment>
<dbReference type="Gene3D" id="3.30.565.10">
    <property type="entry name" value="Histidine kinase-like ATPase, C-terminal domain"/>
    <property type="match status" value="1"/>
</dbReference>
<keyword evidence="7 9" id="KW-0472">Membrane</keyword>
<dbReference type="Pfam" id="PF00512">
    <property type="entry name" value="HisKA"/>
    <property type="match status" value="1"/>
</dbReference>
<feature type="transmembrane region" description="Helical" evidence="9">
    <location>
        <begin position="12"/>
        <end position="34"/>
    </location>
</feature>
<keyword evidence="13" id="KW-1185">Reference proteome</keyword>
<proteinExistence type="predicted"/>
<dbReference type="SUPFAM" id="SSF55874">
    <property type="entry name" value="ATPase domain of HSP90 chaperone/DNA topoisomerase II/histidine kinase"/>
    <property type="match status" value="1"/>
</dbReference>
<dbReference type="EMBL" id="JAIMJA010000002">
    <property type="protein sequence ID" value="MCE2593671.1"/>
    <property type="molecule type" value="Genomic_DNA"/>
</dbReference>
<dbReference type="PROSITE" id="PS50109">
    <property type="entry name" value="HIS_KIN"/>
    <property type="match status" value="1"/>
</dbReference>
<dbReference type="InterPro" id="IPR005467">
    <property type="entry name" value="His_kinase_dom"/>
</dbReference>
<evidence type="ECO:0000313" key="12">
    <source>
        <dbReference type="EMBL" id="MCE2593671.1"/>
    </source>
</evidence>
<dbReference type="InterPro" id="IPR003594">
    <property type="entry name" value="HATPase_dom"/>
</dbReference>
<dbReference type="Gene3D" id="3.40.50.2300">
    <property type="match status" value="1"/>
</dbReference>
<feature type="domain" description="Histidine kinase" evidence="10">
    <location>
        <begin position="241"/>
        <end position="449"/>
    </location>
</feature>
<dbReference type="InterPro" id="IPR050956">
    <property type="entry name" value="2C_system_His_kinase"/>
</dbReference>
<reference evidence="12 13" key="1">
    <citation type="journal article" date="2022" name="Environ. Microbiol. Rep.">
        <title>Eco-phylogenetic analyses reveal divergent evolution of vitamin B12 metabolism in the marine bacterial family 'Psychromonadaceae'.</title>
        <authorList>
            <person name="Jin X."/>
            <person name="Yang Y."/>
            <person name="Cao H."/>
            <person name="Gao B."/>
            <person name="Zhao Z."/>
        </authorList>
    </citation>
    <scope>NUCLEOTIDE SEQUENCE [LARGE SCALE GENOMIC DNA]</scope>
    <source>
        <strain evidence="12 13">MKS20</strain>
    </source>
</reference>
<evidence type="ECO:0000256" key="3">
    <source>
        <dbReference type="ARBA" id="ARBA00012438"/>
    </source>
</evidence>
<dbReference type="InterPro" id="IPR001789">
    <property type="entry name" value="Sig_transdc_resp-reg_receiver"/>
</dbReference>
<evidence type="ECO:0000256" key="1">
    <source>
        <dbReference type="ARBA" id="ARBA00000085"/>
    </source>
</evidence>
<feature type="modified residue" description="4-aspartylphosphate" evidence="8">
    <location>
        <position position="513"/>
    </location>
</feature>
<evidence type="ECO:0000259" key="10">
    <source>
        <dbReference type="PROSITE" id="PS50109"/>
    </source>
</evidence>
<dbReference type="SMART" id="SM00388">
    <property type="entry name" value="HisKA"/>
    <property type="match status" value="1"/>
</dbReference>
<dbReference type="RefSeq" id="WP_233051267.1">
    <property type="nucleotide sequence ID" value="NZ_JAIMJA010000002.1"/>
</dbReference>
<dbReference type="SUPFAM" id="SSF52172">
    <property type="entry name" value="CheY-like"/>
    <property type="match status" value="1"/>
</dbReference>
<evidence type="ECO:0000313" key="13">
    <source>
        <dbReference type="Proteomes" id="UP001201273"/>
    </source>
</evidence>
<dbReference type="CDD" id="cd17546">
    <property type="entry name" value="REC_hyHK_CKI1_RcsC-like"/>
    <property type="match status" value="1"/>
</dbReference>
<dbReference type="Pfam" id="PF02518">
    <property type="entry name" value="HATPase_c"/>
    <property type="match status" value="1"/>
</dbReference>
<keyword evidence="6 9" id="KW-1133">Transmembrane helix</keyword>
<evidence type="ECO:0000256" key="7">
    <source>
        <dbReference type="ARBA" id="ARBA00023136"/>
    </source>
</evidence>
<dbReference type="EC" id="2.7.13.3" evidence="3"/>
<dbReference type="Gene3D" id="1.10.287.130">
    <property type="match status" value="1"/>
</dbReference>
<dbReference type="PANTHER" id="PTHR43719:SF28">
    <property type="entry name" value="PEROXIDE STRESS-ACTIVATED HISTIDINE KINASE MAK1-RELATED"/>
    <property type="match status" value="1"/>
</dbReference>
<dbReference type="SMART" id="SM00387">
    <property type="entry name" value="HATPase_c"/>
    <property type="match status" value="1"/>
</dbReference>
<dbReference type="InterPro" id="IPR029095">
    <property type="entry name" value="NarX-like_N"/>
</dbReference>
<evidence type="ECO:0000256" key="9">
    <source>
        <dbReference type="SAM" id="Phobius"/>
    </source>
</evidence>
<accession>A0ABS8W3Y8</accession>
<evidence type="ECO:0000256" key="6">
    <source>
        <dbReference type="ARBA" id="ARBA00022989"/>
    </source>
</evidence>
<dbReference type="PANTHER" id="PTHR43719">
    <property type="entry name" value="TWO-COMPONENT HISTIDINE KINASE"/>
    <property type="match status" value="1"/>
</dbReference>
<dbReference type="InterPro" id="IPR036097">
    <property type="entry name" value="HisK_dim/P_sf"/>
</dbReference>
<dbReference type="Pfam" id="PF00072">
    <property type="entry name" value="Response_reg"/>
    <property type="match status" value="1"/>
</dbReference>
<name>A0ABS8W3Y8_9GAMM</name>